<dbReference type="Gene3D" id="3.90.1100.10">
    <property type="match status" value="1"/>
</dbReference>
<dbReference type="InterPro" id="IPR007644">
    <property type="entry name" value="RNA_pol_bsu_protrusion"/>
</dbReference>
<comment type="function">
    <text evidence="14">DNA-dependent RNA polymerase catalyzes the transcription of DNA into RNA using the four ribonucleoside triphosphates as substrates.</text>
</comment>
<dbReference type="FunFam" id="3.90.1800.10:FF:000002">
    <property type="entry name" value="DNA-directed RNA polymerase subunit beta"/>
    <property type="match status" value="1"/>
</dbReference>
<dbReference type="InterPro" id="IPR015712">
    <property type="entry name" value="DNA-dir_RNA_pol_su2"/>
</dbReference>
<dbReference type="GO" id="GO:0000428">
    <property type="term" value="C:DNA-directed RNA polymerase complex"/>
    <property type="evidence" value="ECO:0007669"/>
    <property type="project" value="UniProtKB-KW"/>
</dbReference>
<comment type="caution">
    <text evidence="22">The sequence shown here is derived from an EMBL/GenBank/DDBJ whole genome shotgun (WGS) entry which is preliminary data.</text>
</comment>
<evidence type="ECO:0000256" key="5">
    <source>
        <dbReference type="ARBA" id="ARBA00022679"/>
    </source>
</evidence>
<dbReference type="Gene3D" id="3.90.1110.10">
    <property type="entry name" value="RNA polymerase Rpb2, domain 2"/>
    <property type="match status" value="1"/>
</dbReference>
<dbReference type="CDD" id="cd00653">
    <property type="entry name" value="RNA_pol_B_RPB2"/>
    <property type="match status" value="1"/>
</dbReference>
<organism evidence="22 23">
    <name type="scientific">Cladosporium halotolerans</name>
    <dbReference type="NCBI Taxonomy" id="1052096"/>
    <lineage>
        <taxon>Eukaryota</taxon>
        <taxon>Fungi</taxon>
        <taxon>Dikarya</taxon>
        <taxon>Ascomycota</taxon>
        <taxon>Pezizomycotina</taxon>
        <taxon>Dothideomycetes</taxon>
        <taxon>Dothideomycetidae</taxon>
        <taxon>Cladosporiales</taxon>
        <taxon>Cladosporiaceae</taxon>
        <taxon>Cladosporium</taxon>
    </lineage>
</organism>
<feature type="domain" description="RNA polymerase Rpb2" evidence="20">
    <location>
        <begin position="609"/>
        <end position="670"/>
    </location>
</feature>
<dbReference type="FunFam" id="2.40.270.10:FF:000006">
    <property type="entry name" value="DNA-directed RNA polymerase subunit beta"/>
    <property type="match status" value="1"/>
</dbReference>
<dbReference type="Pfam" id="PF04560">
    <property type="entry name" value="RNA_pol_Rpb2_7"/>
    <property type="match status" value="1"/>
</dbReference>
<comment type="similarity">
    <text evidence="2 13">Belongs to the RNA polymerase beta chain family.</text>
</comment>
<keyword evidence="12" id="KW-0539">Nucleus</keyword>
<dbReference type="InterPro" id="IPR037033">
    <property type="entry name" value="DNA-dir_RNAP_su2_hyb_sf"/>
</dbReference>
<dbReference type="Proteomes" id="UP000803884">
    <property type="component" value="Unassembled WGS sequence"/>
</dbReference>
<name>A0AB34L741_9PEZI</name>
<keyword evidence="11 14" id="KW-0804">Transcription</keyword>
<dbReference type="AlphaFoldDB" id="A0AB34L741"/>
<dbReference type="EC" id="2.7.7.6" evidence="14"/>
<keyword evidence="5 14" id="KW-0808">Transferase</keyword>
<evidence type="ECO:0000259" key="15">
    <source>
        <dbReference type="Pfam" id="PF00562"/>
    </source>
</evidence>
<evidence type="ECO:0000256" key="2">
    <source>
        <dbReference type="ARBA" id="ARBA00006835"/>
    </source>
</evidence>
<dbReference type="InterPro" id="IPR007647">
    <property type="entry name" value="RNA_pol_Rpb2_5"/>
</dbReference>
<dbReference type="Pfam" id="PF00562">
    <property type="entry name" value="RNA_pol_Rpb2_6"/>
    <property type="match status" value="1"/>
</dbReference>
<dbReference type="Pfam" id="PF04561">
    <property type="entry name" value="RNA_pol_Rpb2_2"/>
    <property type="match status" value="1"/>
</dbReference>
<dbReference type="Gene3D" id="2.40.270.10">
    <property type="entry name" value="DNA-directed RNA polymerase, subunit 2, domain 6"/>
    <property type="match status" value="1"/>
</dbReference>
<keyword evidence="6 14" id="KW-0548">Nucleotidyltransferase</keyword>
<reference evidence="22 23" key="1">
    <citation type="journal article" date="2020" name="Microbiol. Resour. Announc.">
        <title>Draft Genome Sequence of a Cladosporium Species Isolated from the Mesophotic Ascidian Didemnum maculosum.</title>
        <authorList>
            <person name="Gioti A."/>
            <person name="Siaperas R."/>
            <person name="Nikolaivits E."/>
            <person name="Le Goff G."/>
            <person name="Ouazzani J."/>
            <person name="Kotoulas G."/>
            <person name="Topakas E."/>
        </authorList>
    </citation>
    <scope>NUCLEOTIDE SEQUENCE [LARGE SCALE GENOMIC DNA]</scope>
    <source>
        <strain evidence="22 23">TM138-S3</strain>
    </source>
</reference>
<evidence type="ECO:0000259" key="16">
    <source>
        <dbReference type="Pfam" id="PF04560"/>
    </source>
</evidence>
<dbReference type="GeneID" id="96001750"/>
<comment type="subunit">
    <text evidence="3">Component of the RNA polymerase II (Pol II) complex consisting of 12 subunits.</text>
</comment>
<dbReference type="PANTHER" id="PTHR20856">
    <property type="entry name" value="DNA-DIRECTED RNA POLYMERASE I SUBUNIT 2"/>
    <property type="match status" value="1"/>
</dbReference>
<dbReference type="EMBL" id="JAAQHG020000001">
    <property type="protein sequence ID" value="KAL1591125.1"/>
    <property type="molecule type" value="Genomic_DNA"/>
</dbReference>
<comment type="catalytic activity">
    <reaction evidence="14">
        <text>RNA(n) + a ribonucleoside 5'-triphosphate = RNA(n+1) + diphosphate</text>
        <dbReference type="Rhea" id="RHEA:21248"/>
        <dbReference type="Rhea" id="RHEA-COMP:14527"/>
        <dbReference type="Rhea" id="RHEA-COMP:17342"/>
        <dbReference type="ChEBI" id="CHEBI:33019"/>
        <dbReference type="ChEBI" id="CHEBI:61557"/>
        <dbReference type="ChEBI" id="CHEBI:140395"/>
        <dbReference type="EC" id="2.7.7.6"/>
    </reaction>
</comment>
<dbReference type="RefSeq" id="XP_069234230.1">
    <property type="nucleotide sequence ID" value="XM_069368912.1"/>
</dbReference>
<sequence length="1269" mass="142912">MAAYTNGDIIEEGMEMDEYDDNVITSEDCWQVIEAFFRDKGLVSQQLDSFDEFASTTLQEIISESGTVMVDQNVPMGEDDGTGAPIVKRRFQLEFGSVTISQACVTEADGSTRPIFPHECRLRNLTYSSPIYAELKKKLQVAREKPVGATWSEEEQMWVPPEDWEEGGETELEWGPDPNDTTEDNARVYLGKLPVMLKSKICTLRNRSEQQLYAFQECPFDQGGYFIINGSEKVLIAQERSAANIVQVFKKKTGNTPVVAEIRSAVEKGSRLISSMQVKLVTGSEASKNGAFGSTIKCSLPYIKQDVPIAIVFRALGIVSDEDILNHICRKSDTQMLEMLKPCLEEAFVIQDREVALDFIGRRGNQAGTKAHRIRYARDIMQKEFLPHISQAEGSETRKAFYLGYMVNRLLQCALGRVEEDDRDHFGKKRLDLAGPLMASVFRMKWQQLVRELRQYMHKTIESNKPGGESFNVHNAIKGSVITQGLRYCLATGNWGDQKKAASAKAGVSQVLNRYTYASTLSHLRRTNTPIGRDGKIAKPRQLHNTHWGLVCPAETPEGQACGLVKNLSLMCFVSVGTPGGPLTDFMRQRDMELLEEYDPVMNPNATKVFVNGTWVGVHKNASQLMDVLLDIRRKGLISFECTIIRDVRDREIKIFTDAGRVMRPLFVVDNDPRSLNRGTLMLKQEHVQRLRDDVQKLADPKYNLMSEEERDNDLFGWKGLIKNGVVEYLDAEEEETAMIIMSPDDLEEHRMAREGQEYEEPVLDPHRRIKPKPNTSIHRWTHCEIHPSMILGICASIIPFPDHNQSPRNTYQSAMGKQAMGITMTNYNVRMDTMANVLYYPQKPLATTRSMEFLKFRELPAGQNAIVAIACYSGYNQEDSVIMNQSSIDRGLFRSLFFRAYLDQEKKIGMSVMESFEKPNRGDTLRMKQGTYDKLDSDGIITPGSRVSGDDIIIGKVAPIAPDAEELGQRTKLHVKRDVSTPLRSTENGIIDQVLLTTNSDGLKFVKVRTRTTKVPQIGDKFASRHGQKGTIGITYRQEDMPFTSEGIIPDIIINPHAIPSRMTIAHLIECLLSKVGALRGQEGDATPFTDVTLTTISHILKDYGFQQRGFEVMYNGHTGKKLAAQIFLGPTYYQRLRHMVDDKIHARARGPLQILTRQPVEGRARDGGLRFGEMERDCMISHGASAFLKERLLDVSDAFRVHVCEICGLMTPIANLSKGQFECRPCKNKTKIAQVVIPYAAKLLFQELAAMNVATRLFTDRSGVTIR</sequence>
<dbReference type="GO" id="GO:0003899">
    <property type="term" value="F:DNA-directed RNA polymerase activity"/>
    <property type="evidence" value="ECO:0007669"/>
    <property type="project" value="UniProtKB-EC"/>
</dbReference>
<dbReference type="Pfam" id="PF04563">
    <property type="entry name" value="RNA_pol_Rpb2_1"/>
    <property type="match status" value="1"/>
</dbReference>
<protein>
    <recommendedName>
        <fullName evidence="14">DNA-directed RNA polymerase subunit beta</fullName>
        <ecNumber evidence="14">2.7.7.6</ecNumber>
    </recommendedName>
</protein>
<keyword evidence="4 14" id="KW-0240">DNA-directed RNA polymerase</keyword>
<keyword evidence="8" id="KW-0863">Zinc-finger</keyword>
<dbReference type="InterPro" id="IPR007642">
    <property type="entry name" value="RNA_pol_Rpb2_2"/>
</dbReference>
<evidence type="ECO:0000256" key="4">
    <source>
        <dbReference type="ARBA" id="ARBA00022478"/>
    </source>
</evidence>
<dbReference type="Pfam" id="PF04567">
    <property type="entry name" value="RNA_pol_Rpb2_5"/>
    <property type="match status" value="1"/>
</dbReference>
<feature type="domain" description="RNA polymerase Rpb2" evidence="17">
    <location>
        <begin position="244"/>
        <end position="432"/>
    </location>
</feature>
<evidence type="ECO:0000256" key="10">
    <source>
        <dbReference type="ARBA" id="ARBA00022842"/>
    </source>
</evidence>
<accession>A0AB34L741</accession>
<dbReference type="InterPro" id="IPR007121">
    <property type="entry name" value="RNA_pol_bsu_CS"/>
</dbReference>
<dbReference type="InterPro" id="IPR007641">
    <property type="entry name" value="RNA_pol_Rpb2_7"/>
</dbReference>
<dbReference type="InterPro" id="IPR007646">
    <property type="entry name" value="RNA_pol_Rpb2_4"/>
</dbReference>
<dbReference type="InterPro" id="IPR007645">
    <property type="entry name" value="RNA_pol_Rpb2_3"/>
</dbReference>
<evidence type="ECO:0000259" key="18">
    <source>
        <dbReference type="Pfam" id="PF04563"/>
    </source>
</evidence>
<dbReference type="InterPro" id="IPR007120">
    <property type="entry name" value="DNA-dir_RNAP_su2_dom"/>
</dbReference>
<keyword evidence="7" id="KW-0479">Metal-binding</keyword>
<evidence type="ECO:0000256" key="6">
    <source>
        <dbReference type="ARBA" id="ARBA00022695"/>
    </source>
</evidence>
<dbReference type="Pfam" id="PF04565">
    <property type="entry name" value="RNA_pol_Rpb2_3"/>
    <property type="match status" value="1"/>
</dbReference>
<dbReference type="Gene3D" id="3.90.1800.10">
    <property type="entry name" value="RNA polymerase alpha subunit dimerisation domain"/>
    <property type="match status" value="1"/>
</dbReference>
<dbReference type="Pfam" id="PF04566">
    <property type="entry name" value="RNA_pol_Rpb2_4"/>
    <property type="match status" value="1"/>
</dbReference>
<evidence type="ECO:0000313" key="22">
    <source>
        <dbReference type="EMBL" id="KAL1591125.1"/>
    </source>
</evidence>
<dbReference type="GO" id="GO:0032549">
    <property type="term" value="F:ribonucleoside binding"/>
    <property type="evidence" value="ECO:0007669"/>
    <property type="project" value="InterPro"/>
</dbReference>
<evidence type="ECO:0000256" key="1">
    <source>
        <dbReference type="ARBA" id="ARBA00004123"/>
    </source>
</evidence>
<keyword evidence="23" id="KW-1185">Reference proteome</keyword>
<dbReference type="PROSITE" id="PS01166">
    <property type="entry name" value="RNA_POL_BETA"/>
    <property type="match status" value="1"/>
</dbReference>
<dbReference type="SUPFAM" id="SSF64484">
    <property type="entry name" value="beta and beta-prime subunits of DNA dependent RNA-polymerase"/>
    <property type="match status" value="1"/>
</dbReference>
<evidence type="ECO:0000256" key="11">
    <source>
        <dbReference type="ARBA" id="ARBA00023163"/>
    </source>
</evidence>
<proteinExistence type="inferred from homology"/>
<evidence type="ECO:0000256" key="8">
    <source>
        <dbReference type="ARBA" id="ARBA00022771"/>
    </source>
</evidence>
<dbReference type="FunFam" id="3.90.1110.10:FF:000003">
    <property type="entry name" value="DNA-directed RNA polymerase subunit beta"/>
    <property type="match status" value="1"/>
</dbReference>
<feature type="domain" description="RNA polymerase Rpb2" evidence="21">
    <location>
        <begin position="718"/>
        <end position="788"/>
    </location>
</feature>
<dbReference type="GO" id="GO:0005634">
    <property type="term" value="C:nucleus"/>
    <property type="evidence" value="ECO:0007669"/>
    <property type="project" value="UniProtKB-SubCell"/>
</dbReference>
<keyword evidence="9" id="KW-0862">Zinc</keyword>
<evidence type="ECO:0000259" key="17">
    <source>
        <dbReference type="Pfam" id="PF04561"/>
    </source>
</evidence>
<feature type="domain" description="DNA-directed RNA polymerase subunit 2 hybrid-binding" evidence="15">
    <location>
        <begin position="795"/>
        <end position="1167"/>
    </location>
</feature>
<dbReference type="InterPro" id="IPR037034">
    <property type="entry name" value="RNA_pol_Rpb2_2_sf"/>
</dbReference>
<evidence type="ECO:0000259" key="19">
    <source>
        <dbReference type="Pfam" id="PF04565"/>
    </source>
</evidence>
<feature type="domain" description="RNA polymerase Rpb2" evidence="19">
    <location>
        <begin position="510"/>
        <end position="574"/>
    </location>
</feature>
<keyword evidence="10" id="KW-0460">Magnesium</keyword>
<dbReference type="FunFam" id="2.40.50.150:FF:000002">
    <property type="entry name" value="DNA-directed RNA polymerase subunit beta"/>
    <property type="match status" value="1"/>
</dbReference>
<evidence type="ECO:0000259" key="20">
    <source>
        <dbReference type="Pfam" id="PF04566"/>
    </source>
</evidence>
<evidence type="ECO:0000259" key="21">
    <source>
        <dbReference type="Pfam" id="PF04567"/>
    </source>
</evidence>
<comment type="subcellular location">
    <subcellularLocation>
        <location evidence="1">Nucleus</location>
    </subcellularLocation>
</comment>
<dbReference type="GO" id="GO:0008270">
    <property type="term" value="F:zinc ion binding"/>
    <property type="evidence" value="ECO:0007669"/>
    <property type="project" value="UniProtKB-KW"/>
</dbReference>
<feature type="domain" description="RNA polymerase beta subunit protrusion" evidence="18">
    <location>
        <begin position="41"/>
        <end position="484"/>
    </location>
</feature>
<gene>
    <name evidence="22" type="ORF">WHR41_00306</name>
</gene>
<evidence type="ECO:0000256" key="14">
    <source>
        <dbReference type="RuleBase" id="RU363031"/>
    </source>
</evidence>
<evidence type="ECO:0000256" key="7">
    <source>
        <dbReference type="ARBA" id="ARBA00022723"/>
    </source>
</evidence>
<dbReference type="GO" id="GO:0003677">
    <property type="term" value="F:DNA binding"/>
    <property type="evidence" value="ECO:0007669"/>
    <property type="project" value="InterPro"/>
</dbReference>
<evidence type="ECO:0000256" key="13">
    <source>
        <dbReference type="RuleBase" id="RU000434"/>
    </source>
</evidence>
<evidence type="ECO:0000256" key="9">
    <source>
        <dbReference type="ARBA" id="ARBA00022833"/>
    </source>
</evidence>
<evidence type="ECO:0000256" key="3">
    <source>
        <dbReference type="ARBA" id="ARBA00011730"/>
    </source>
</evidence>
<dbReference type="InterPro" id="IPR014724">
    <property type="entry name" value="RNA_pol_RPB2_OB-fold"/>
</dbReference>
<dbReference type="Gene3D" id="2.40.50.150">
    <property type="match status" value="1"/>
</dbReference>
<evidence type="ECO:0000256" key="12">
    <source>
        <dbReference type="ARBA" id="ARBA00023242"/>
    </source>
</evidence>
<dbReference type="GO" id="GO:0006351">
    <property type="term" value="P:DNA-templated transcription"/>
    <property type="evidence" value="ECO:0007669"/>
    <property type="project" value="InterPro"/>
</dbReference>
<feature type="domain" description="RNA polymerase Rpb2" evidence="16">
    <location>
        <begin position="1169"/>
        <end position="1261"/>
    </location>
</feature>
<evidence type="ECO:0000313" key="23">
    <source>
        <dbReference type="Proteomes" id="UP000803884"/>
    </source>
</evidence>